<proteinExistence type="predicted"/>
<sequence length="149" mass="16313">MAAAWGRLGRLMMTAKLSVLPKLSGRTEGKGRGHLVSPRAWPLRGGGFYTFYHYTPSSSGAGSVFEMVEAFGVSHYDLPVRDLRDVLDGIMAVTTDPEVLYDHKPCSWACVQQTKGDGQPLAVVAELLFLHFLLQIVVCAPPEDCTNLF</sequence>
<keyword evidence="2" id="KW-1185">Reference proteome</keyword>
<dbReference type="EnsemblPlants" id="OMERI10G13650.1">
    <property type="protein sequence ID" value="OMERI10G13650.1"/>
    <property type="gene ID" value="OMERI10G13650"/>
</dbReference>
<reference evidence="1" key="1">
    <citation type="submission" date="2015-04" db="UniProtKB">
        <authorList>
            <consortium name="EnsemblPlants"/>
        </authorList>
    </citation>
    <scope>IDENTIFICATION</scope>
</reference>
<dbReference type="HOGENOM" id="CLU_1752624_0_0_1"/>
<organism evidence="1">
    <name type="scientific">Oryza meridionalis</name>
    <dbReference type="NCBI Taxonomy" id="40149"/>
    <lineage>
        <taxon>Eukaryota</taxon>
        <taxon>Viridiplantae</taxon>
        <taxon>Streptophyta</taxon>
        <taxon>Embryophyta</taxon>
        <taxon>Tracheophyta</taxon>
        <taxon>Spermatophyta</taxon>
        <taxon>Magnoliopsida</taxon>
        <taxon>Liliopsida</taxon>
        <taxon>Poales</taxon>
        <taxon>Poaceae</taxon>
        <taxon>BOP clade</taxon>
        <taxon>Oryzoideae</taxon>
        <taxon>Oryzeae</taxon>
        <taxon>Oryzinae</taxon>
        <taxon>Oryza</taxon>
    </lineage>
</organism>
<dbReference type="Proteomes" id="UP000008021">
    <property type="component" value="Chromosome 10"/>
</dbReference>
<dbReference type="AlphaFoldDB" id="A0A0E0F0G2"/>
<reference evidence="1" key="2">
    <citation type="submission" date="2018-05" db="EMBL/GenBank/DDBJ databases">
        <title>OmerRS3 (Oryza meridionalis Reference Sequence Version 3).</title>
        <authorList>
            <person name="Zhang J."/>
            <person name="Kudrna D."/>
            <person name="Lee S."/>
            <person name="Talag J."/>
            <person name="Welchert J."/>
            <person name="Wing R.A."/>
        </authorList>
    </citation>
    <scope>NUCLEOTIDE SEQUENCE [LARGE SCALE GENOMIC DNA]</scope>
    <source>
        <strain evidence="1">cv. OR44</strain>
    </source>
</reference>
<name>A0A0E0F0G2_9ORYZ</name>
<evidence type="ECO:0000313" key="2">
    <source>
        <dbReference type="Proteomes" id="UP000008021"/>
    </source>
</evidence>
<dbReference type="Gramene" id="OMERI10G13650.1">
    <property type="protein sequence ID" value="OMERI10G13650.1"/>
    <property type="gene ID" value="OMERI10G13650"/>
</dbReference>
<protein>
    <submittedName>
        <fullName evidence="1">Uncharacterized protein</fullName>
    </submittedName>
</protein>
<accession>A0A0E0F0G2</accession>
<evidence type="ECO:0000313" key="1">
    <source>
        <dbReference type="EnsemblPlants" id="OMERI10G13650.1"/>
    </source>
</evidence>